<reference evidence="2 3" key="1">
    <citation type="submission" date="2021-04" db="EMBL/GenBank/DDBJ databases">
        <title>Metabacillus sp. strain KIGAM252 whole genome sequence.</title>
        <authorList>
            <person name="Seo M.-J."/>
            <person name="Cho E.-S."/>
            <person name="Hwang C.Y."/>
            <person name="Yoon D.J."/>
        </authorList>
    </citation>
    <scope>NUCLEOTIDE SEQUENCE [LARGE SCALE GENOMIC DNA]</scope>
    <source>
        <strain evidence="2 3">KIGAM252</strain>
    </source>
</reference>
<dbReference type="EMBL" id="JAGVRK010000001">
    <property type="protein sequence ID" value="MBS2970984.1"/>
    <property type="molecule type" value="Genomic_DNA"/>
</dbReference>
<proteinExistence type="predicted"/>
<protein>
    <recommendedName>
        <fullName evidence="4">Plasmid segregation centromere-binding protein ParR</fullName>
    </recommendedName>
</protein>
<feature type="compositionally biased region" description="Acidic residues" evidence="1">
    <location>
        <begin position="146"/>
        <end position="159"/>
    </location>
</feature>
<feature type="region of interest" description="Disordered" evidence="1">
    <location>
        <begin position="135"/>
        <end position="196"/>
    </location>
</feature>
<name>A0ABS5LKX6_9BACI</name>
<evidence type="ECO:0000313" key="2">
    <source>
        <dbReference type="EMBL" id="MBS2970984.1"/>
    </source>
</evidence>
<sequence length="196" mass="22391">MKPSDKRIERGQAITFRVPSDTPDHLLKQLSKLKEMEKRNFSSRIGEFVMKGVSESLSKERQTLTIPLPRQLTKEQRNWLKHEHSEALLGSMIHQLLANPVRATALLASMNSHTLDPDELIMFEDQTGAALEQEEPEIKAVPAEEYSFEDADSGDDDLESFSFDQMQDQIRNQEPEEEKEESAEDLLGDFLSSMNK</sequence>
<evidence type="ECO:0000256" key="1">
    <source>
        <dbReference type="SAM" id="MobiDB-lite"/>
    </source>
</evidence>
<dbReference type="Proteomes" id="UP000682403">
    <property type="component" value="Unassembled WGS sequence"/>
</dbReference>
<feature type="compositionally biased region" description="Acidic residues" evidence="1">
    <location>
        <begin position="175"/>
        <end position="187"/>
    </location>
</feature>
<dbReference type="RefSeq" id="WP_211561786.1">
    <property type="nucleotide sequence ID" value="NZ_JAGVRK010000001.1"/>
</dbReference>
<accession>A0ABS5LKX6</accession>
<gene>
    <name evidence="2" type="ORF">J9317_19765</name>
</gene>
<evidence type="ECO:0000313" key="3">
    <source>
        <dbReference type="Proteomes" id="UP000682403"/>
    </source>
</evidence>
<comment type="caution">
    <text evidence="2">The sequence shown here is derived from an EMBL/GenBank/DDBJ whole genome shotgun (WGS) entry which is preliminary data.</text>
</comment>
<feature type="compositionally biased region" description="Polar residues" evidence="1">
    <location>
        <begin position="162"/>
        <end position="172"/>
    </location>
</feature>
<organism evidence="2 3">
    <name type="scientific">Metabacillus flavus</name>
    <dbReference type="NCBI Taxonomy" id="2823519"/>
    <lineage>
        <taxon>Bacteria</taxon>
        <taxon>Bacillati</taxon>
        <taxon>Bacillota</taxon>
        <taxon>Bacilli</taxon>
        <taxon>Bacillales</taxon>
        <taxon>Bacillaceae</taxon>
        <taxon>Metabacillus</taxon>
    </lineage>
</organism>
<evidence type="ECO:0008006" key="4">
    <source>
        <dbReference type="Google" id="ProtNLM"/>
    </source>
</evidence>
<keyword evidence="3" id="KW-1185">Reference proteome</keyword>